<dbReference type="Proteomes" id="UP000193929">
    <property type="component" value="Unassembled WGS sequence"/>
</dbReference>
<accession>A0A1X1KAA6</accession>
<name>A0A1X1KAA6_STRMT</name>
<proteinExistence type="predicted"/>
<comment type="caution">
    <text evidence="1">The sequence shown here is derived from an EMBL/GenBank/DDBJ whole genome shotgun (WGS) entry which is preliminary data.</text>
</comment>
<dbReference type="RefSeq" id="WP_084886573.1">
    <property type="nucleotide sequence ID" value="NZ_NCVF01000017.1"/>
</dbReference>
<sequence>MAMLQVECRDCGAAFSLRGWIEPEDLIGTQWEGYTKQDIVNAEKENPRIFDGLDPWDKFESNEICSFCGSSNIVSF</sequence>
<evidence type="ECO:0000313" key="2">
    <source>
        <dbReference type="Proteomes" id="UP000193929"/>
    </source>
</evidence>
<evidence type="ECO:0000313" key="1">
    <source>
        <dbReference type="EMBL" id="ORO96353.1"/>
    </source>
</evidence>
<dbReference type="EMBL" id="NCVF01000017">
    <property type="protein sequence ID" value="ORO96353.1"/>
    <property type="molecule type" value="Genomic_DNA"/>
</dbReference>
<organism evidence="1 2">
    <name type="scientific">Streptococcus mitis</name>
    <dbReference type="NCBI Taxonomy" id="28037"/>
    <lineage>
        <taxon>Bacteria</taxon>
        <taxon>Bacillati</taxon>
        <taxon>Bacillota</taxon>
        <taxon>Bacilli</taxon>
        <taxon>Lactobacillales</taxon>
        <taxon>Streptococcaceae</taxon>
        <taxon>Streptococcus</taxon>
        <taxon>Streptococcus mitis group</taxon>
    </lineage>
</organism>
<gene>
    <name evidence="1" type="ORF">B7700_01130</name>
</gene>
<dbReference type="AlphaFoldDB" id="A0A1X1KAA6"/>
<protein>
    <submittedName>
        <fullName evidence="1">Uncharacterized protein</fullName>
    </submittedName>
</protein>
<reference evidence="1 2" key="1">
    <citation type="journal article" date="2016" name="Eur. J. Clin. Microbiol. Infect. Dis.">
        <title>Whole genome sequencing as a tool for phylogenetic analysis of clinical strains of Mitis group streptococci.</title>
        <authorList>
            <person name="Rasmussen L.H."/>
            <person name="Dargis R."/>
            <person name="Hojholt K."/>
            <person name="Christensen J.J."/>
            <person name="Skovgaard O."/>
            <person name="Justesen U.S."/>
            <person name="Rosenvinge F.S."/>
            <person name="Moser C."/>
            <person name="Lukjancenko O."/>
            <person name="Rasmussen S."/>
            <person name="Nielsen X.C."/>
        </authorList>
    </citation>
    <scope>NUCLEOTIDE SEQUENCE [LARGE SCALE GENOMIC DNA]</scope>
    <source>
        <strain evidence="1 2">RH_50275_09</strain>
    </source>
</reference>